<dbReference type="Proteomes" id="UP000398389">
    <property type="component" value="Unassembled WGS sequence"/>
</dbReference>
<name>A0A5E8BKT0_9ASCO</name>
<keyword evidence="3" id="KW-1133">Transmembrane helix</keyword>
<evidence type="ECO:0000256" key="1">
    <source>
        <dbReference type="ARBA" id="ARBA00022801"/>
    </source>
</evidence>
<dbReference type="PANTHER" id="PTHR20963">
    <property type="entry name" value="MULTIPLE INOSITOL POLYPHOSPHATE PHOSPHATASE-RELATED"/>
    <property type="match status" value="1"/>
</dbReference>
<dbReference type="InterPro" id="IPR029033">
    <property type="entry name" value="His_PPase_superfam"/>
</dbReference>
<evidence type="ECO:0000313" key="5">
    <source>
        <dbReference type="Proteomes" id="UP000398389"/>
    </source>
</evidence>
<dbReference type="CDD" id="cd07061">
    <property type="entry name" value="HP_HAP_like"/>
    <property type="match status" value="1"/>
</dbReference>
<dbReference type="InterPro" id="IPR000560">
    <property type="entry name" value="His_Pase_clade-2"/>
</dbReference>
<protein>
    <recommendedName>
        <fullName evidence="6">Acid phosphatase</fullName>
    </recommendedName>
</protein>
<dbReference type="Gene3D" id="3.40.50.1240">
    <property type="entry name" value="Phosphoglycerate mutase-like"/>
    <property type="match status" value="1"/>
</dbReference>
<evidence type="ECO:0000256" key="2">
    <source>
        <dbReference type="SAM" id="MobiDB-lite"/>
    </source>
</evidence>
<evidence type="ECO:0008006" key="6">
    <source>
        <dbReference type="Google" id="ProtNLM"/>
    </source>
</evidence>
<feature type="region of interest" description="Disordered" evidence="2">
    <location>
        <begin position="1"/>
        <end position="40"/>
    </location>
</feature>
<proteinExistence type="predicted"/>
<gene>
    <name evidence="4" type="ORF">SAPINGB_P002654</name>
</gene>
<keyword evidence="3" id="KW-0812">Transmembrane</keyword>
<accession>A0A5E8BKT0</accession>
<feature type="transmembrane region" description="Helical" evidence="3">
    <location>
        <begin position="119"/>
        <end position="140"/>
    </location>
</feature>
<evidence type="ECO:0000256" key="3">
    <source>
        <dbReference type="SAM" id="Phobius"/>
    </source>
</evidence>
<dbReference type="GO" id="GO:0003993">
    <property type="term" value="F:acid phosphatase activity"/>
    <property type="evidence" value="ECO:0007669"/>
    <property type="project" value="TreeGrafter"/>
</dbReference>
<keyword evidence="5" id="KW-1185">Reference proteome</keyword>
<dbReference type="SUPFAM" id="SSF53254">
    <property type="entry name" value="Phosphoglycerate mutase-like"/>
    <property type="match status" value="1"/>
</dbReference>
<dbReference type="PANTHER" id="PTHR20963:SF43">
    <property type="entry name" value="PUTATIVE (AFU_ORTHOLOGUE AFUA_7G01240)-RELATED"/>
    <property type="match status" value="1"/>
</dbReference>
<reference evidence="4 5" key="1">
    <citation type="submission" date="2019-09" db="EMBL/GenBank/DDBJ databases">
        <authorList>
            <person name="Brejova B."/>
        </authorList>
    </citation>
    <scope>NUCLEOTIDE SEQUENCE [LARGE SCALE GENOMIC DNA]</scope>
</reference>
<dbReference type="Pfam" id="PF00328">
    <property type="entry name" value="His_Phos_2"/>
    <property type="match status" value="1"/>
</dbReference>
<dbReference type="RefSeq" id="XP_031853263.1">
    <property type="nucleotide sequence ID" value="XM_031997372.1"/>
</dbReference>
<evidence type="ECO:0000313" key="4">
    <source>
        <dbReference type="EMBL" id="VVT50207.1"/>
    </source>
</evidence>
<feature type="region of interest" description="Disordered" evidence="2">
    <location>
        <begin position="70"/>
        <end position="113"/>
    </location>
</feature>
<dbReference type="OrthoDB" id="6509975at2759"/>
<keyword evidence="3" id="KW-0472">Membrane</keyword>
<dbReference type="GeneID" id="43581472"/>
<sequence length="665" mass="73536">MTTRLPLGDIDLERTGSNSTSALPRLQKDPFGIDSDDNSDIETLNNSKYSQVLDSQSSLKGYNVSTNSFDDLNSEDYESSSKLPLNGEKKRSSKSRRNSSFGPSGNNRRRRAPIKPPKASIIAMVIIVPILVVIALFILLKWSSPSESKNVTPGVAPTGLTYPSGFNIKNNWGTLSPYFDTGANFPGIDSSVNEGISELPPKCSLKQVHILHRHAERYPTTGSGNSMAKTAEKLKNLTEPAAKTMDWLEQWEYTLGKELLVSRGLATEFAAGANFWASHGVLLFGAKDKGRFLYDPILNVNPDGSDRPPVVIRATSQSRIHQSADAWAAGFFGIYGHDPKRSEESLEKLKNPKKDIYNLVLQTEATGYNATLAGYYSCPNSNNATYVDGGRKMREWIDVYLEEAVIRISKLFSGLEEGQLTPTDIYNLQNICVYESAAYGSSPFCKLFTEKEWRGYEYAADLVFYGMASHGTPVGASEGAGWVYELVSRLEGKLITEYEAGWGVNTTLTSSEEVFPTNQVLYLDMSHDSVIVSVLTALGLDILKEDLPSSKILAPRQFVVSRLAPFGARLFVEVLSCEEDIAVAADRDNKKETIEDETDANNDEFAMRKFVRVKLNNRVLPLGSLKACPANKEGLCPFDDFIESLKFALEEIDFDRNCYGIPEGY</sequence>
<dbReference type="EMBL" id="CABVLU010000002">
    <property type="protein sequence ID" value="VVT50207.1"/>
    <property type="molecule type" value="Genomic_DNA"/>
</dbReference>
<keyword evidence="1" id="KW-0378">Hydrolase</keyword>
<organism evidence="4 5">
    <name type="scientific">Magnusiomyces paraingens</name>
    <dbReference type="NCBI Taxonomy" id="2606893"/>
    <lineage>
        <taxon>Eukaryota</taxon>
        <taxon>Fungi</taxon>
        <taxon>Dikarya</taxon>
        <taxon>Ascomycota</taxon>
        <taxon>Saccharomycotina</taxon>
        <taxon>Dipodascomycetes</taxon>
        <taxon>Dipodascales</taxon>
        <taxon>Dipodascaceae</taxon>
        <taxon>Magnusiomyces</taxon>
    </lineage>
</organism>
<dbReference type="AlphaFoldDB" id="A0A5E8BKT0"/>